<evidence type="ECO:0000256" key="9">
    <source>
        <dbReference type="ARBA" id="ARBA00023052"/>
    </source>
</evidence>
<feature type="domain" description="Thiamine pyrophosphate enzyme central" evidence="13">
    <location>
        <begin position="196"/>
        <end position="330"/>
    </location>
</feature>
<dbReference type="FunFam" id="3.40.50.970:FF:000007">
    <property type="entry name" value="Acetolactate synthase"/>
    <property type="match status" value="1"/>
</dbReference>
<proteinExistence type="inferred from homology"/>
<evidence type="ECO:0000259" key="15">
    <source>
        <dbReference type="Pfam" id="PF02776"/>
    </source>
</evidence>
<dbReference type="PANTHER" id="PTHR18968">
    <property type="entry name" value="THIAMINE PYROPHOSPHATE ENZYMES"/>
    <property type="match status" value="1"/>
</dbReference>
<evidence type="ECO:0000256" key="6">
    <source>
        <dbReference type="ARBA" id="ARBA00022679"/>
    </source>
</evidence>
<dbReference type="GO" id="GO:0009099">
    <property type="term" value="P:L-valine biosynthetic process"/>
    <property type="evidence" value="ECO:0007669"/>
    <property type="project" value="UniProtKB-UniPathway"/>
</dbReference>
<evidence type="ECO:0000256" key="1">
    <source>
        <dbReference type="ARBA" id="ARBA00004974"/>
    </source>
</evidence>
<name>A0A0L6ZES2_9CLOT</name>
<dbReference type="PANTHER" id="PTHR18968:SF13">
    <property type="entry name" value="ACETOLACTATE SYNTHASE CATALYTIC SUBUNIT, MITOCHONDRIAL"/>
    <property type="match status" value="1"/>
</dbReference>
<feature type="domain" description="Thiamine pyrophosphate enzyme N-terminal TPP-binding" evidence="15">
    <location>
        <begin position="4"/>
        <end position="118"/>
    </location>
</feature>
<keyword evidence="17" id="KW-1185">Reference proteome</keyword>
<dbReference type="GO" id="GO:0050660">
    <property type="term" value="F:flavin adenine dinucleotide binding"/>
    <property type="evidence" value="ECO:0007669"/>
    <property type="project" value="InterPro"/>
</dbReference>
<dbReference type="FunFam" id="3.40.50.1220:FF:000008">
    <property type="entry name" value="Acetolactate synthase"/>
    <property type="match status" value="1"/>
</dbReference>
<dbReference type="EC" id="2.2.1.6" evidence="4 12"/>
<evidence type="ECO:0000256" key="8">
    <source>
        <dbReference type="ARBA" id="ARBA00022842"/>
    </source>
</evidence>
<dbReference type="STRING" id="36844.SAMN04488501_10577"/>
<dbReference type="Pfam" id="PF00205">
    <property type="entry name" value="TPP_enzyme_M"/>
    <property type="match status" value="1"/>
</dbReference>
<dbReference type="Pfam" id="PF02775">
    <property type="entry name" value="TPP_enzyme_C"/>
    <property type="match status" value="1"/>
</dbReference>
<dbReference type="RefSeq" id="WP_052219752.1">
    <property type="nucleotide sequence ID" value="NZ_LHUR01000005.1"/>
</dbReference>
<comment type="cofactor">
    <cofactor evidence="12">
        <name>Mg(2+)</name>
        <dbReference type="ChEBI" id="CHEBI:18420"/>
    </cofactor>
    <text evidence="12">Binds 1 Mg(2+) ion per subunit.</text>
</comment>
<comment type="pathway">
    <text evidence="2 12">Amino-acid biosynthesis; L-valine biosynthesis; L-valine from pyruvate: step 1/4.</text>
</comment>
<keyword evidence="7 12" id="KW-0479">Metal-binding</keyword>
<reference evidence="17" key="1">
    <citation type="submission" date="2015-08" db="EMBL/GenBank/DDBJ databases">
        <title>Genome sequence of the strict anaerobe Clostridium homopropionicum LuHBu1 (DSM 5847T).</title>
        <authorList>
            <person name="Poehlein A."/>
            <person name="Beck M."/>
            <person name="Schiel-Bengelsdorf B."/>
            <person name="Bengelsdorf F.R."/>
            <person name="Daniel R."/>
            <person name="Duerre P."/>
        </authorList>
    </citation>
    <scope>NUCLEOTIDE SEQUENCE [LARGE SCALE GENOMIC DNA]</scope>
    <source>
        <strain evidence="17">DSM 5847</strain>
    </source>
</reference>
<evidence type="ECO:0000256" key="12">
    <source>
        <dbReference type="RuleBase" id="RU003591"/>
    </source>
</evidence>
<evidence type="ECO:0000256" key="4">
    <source>
        <dbReference type="ARBA" id="ARBA00013145"/>
    </source>
</evidence>
<dbReference type="PATRIC" id="fig|1121318.3.peg.145"/>
<dbReference type="InterPro" id="IPR029035">
    <property type="entry name" value="DHS-like_NAD/FAD-binding_dom"/>
</dbReference>
<dbReference type="SUPFAM" id="SSF52518">
    <property type="entry name" value="Thiamin diphosphate-binding fold (THDP-binding)"/>
    <property type="match status" value="2"/>
</dbReference>
<dbReference type="Gene3D" id="3.40.50.970">
    <property type="match status" value="2"/>
</dbReference>
<dbReference type="GO" id="GO:0003984">
    <property type="term" value="F:acetolactate synthase activity"/>
    <property type="evidence" value="ECO:0007669"/>
    <property type="project" value="UniProtKB-EC"/>
</dbReference>
<evidence type="ECO:0000256" key="11">
    <source>
        <dbReference type="ARBA" id="ARBA00048670"/>
    </source>
</evidence>
<dbReference type="UniPathway" id="UPA00047">
    <property type="reaction ID" value="UER00055"/>
</dbReference>
<comment type="similarity">
    <text evidence="3 12">Belongs to the TPP enzyme family.</text>
</comment>
<dbReference type="GO" id="GO:0030976">
    <property type="term" value="F:thiamine pyrophosphate binding"/>
    <property type="evidence" value="ECO:0007669"/>
    <property type="project" value="UniProtKB-UniRule"/>
</dbReference>
<evidence type="ECO:0000313" key="17">
    <source>
        <dbReference type="Proteomes" id="UP000037043"/>
    </source>
</evidence>
<organism evidence="16 17">
    <name type="scientific">Clostridium homopropionicum DSM 5847</name>
    <dbReference type="NCBI Taxonomy" id="1121318"/>
    <lineage>
        <taxon>Bacteria</taxon>
        <taxon>Bacillati</taxon>
        <taxon>Bacillota</taxon>
        <taxon>Clostridia</taxon>
        <taxon>Eubacteriales</taxon>
        <taxon>Clostridiaceae</taxon>
        <taxon>Clostridium</taxon>
    </lineage>
</organism>
<keyword evidence="10 12" id="KW-0100">Branched-chain amino acid biosynthesis</keyword>
<dbReference type="InterPro" id="IPR012001">
    <property type="entry name" value="Thiamin_PyroP_enz_TPP-bd_dom"/>
</dbReference>
<dbReference type="Gene3D" id="3.40.50.1220">
    <property type="entry name" value="TPP-binding domain"/>
    <property type="match status" value="1"/>
</dbReference>
<dbReference type="Proteomes" id="UP000037043">
    <property type="component" value="Unassembled WGS sequence"/>
</dbReference>
<evidence type="ECO:0000256" key="5">
    <source>
        <dbReference type="ARBA" id="ARBA00022605"/>
    </source>
</evidence>
<dbReference type="InterPro" id="IPR045229">
    <property type="entry name" value="TPP_enz"/>
</dbReference>
<accession>A0A0L6ZES2</accession>
<feature type="domain" description="Thiamine pyrophosphate enzyme TPP-binding" evidence="14">
    <location>
        <begin position="387"/>
        <end position="534"/>
    </location>
</feature>
<keyword evidence="6 12" id="KW-0808">Transferase</keyword>
<protein>
    <recommendedName>
        <fullName evidence="4 12">Acetolactate synthase</fullName>
        <ecNumber evidence="4 12">2.2.1.6</ecNumber>
    </recommendedName>
</protein>
<keyword evidence="9 12" id="KW-0786">Thiamine pyrophosphate</keyword>
<comment type="cofactor">
    <cofactor evidence="12">
        <name>thiamine diphosphate</name>
        <dbReference type="ChEBI" id="CHEBI:58937"/>
    </cofactor>
    <text evidence="12">Binds 1 thiamine pyrophosphate per subunit.</text>
</comment>
<evidence type="ECO:0000256" key="2">
    <source>
        <dbReference type="ARBA" id="ARBA00005025"/>
    </source>
</evidence>
<evidence type="ECO:0000259" key="14">
    <source>
        <dbReference type="Pfam" id="PF02775"/>
    </source>
</evidence>
<dbReference type="GO" id="GO:0005948">
    <property type="term" value="C:acetolactate synthase complex"/>
    <property type="evidence" value="ECO:0007669"/>
    <property type="project" value="TreeGrafter"/>
</dbReference>
<comment type="catalytic activity">
    <reaction evidence="11 12">
        <text>2 pyruvate + H(+) = (2S)-2-acetolactate + CO2</text>
        <dbReference type="Rhea" id="RHEA:25249"/>
        <dbReference type="ChEBI" id="CHEBI:15361"/>
        <dbReference type="ChEBI" id="CHEBI:15378"/>
        <dbReference type="ChEBI" id="CHEBI:16526"/>
        <dbReference type="ChEBI" id="CHEBI:58476"/>
        <dbReference type="EC" id="2.2.1.6"/>
    </reaction>
</comment>
<dbReference type="NCBIfam" id="TIGR00118">
    <property type="entry name" value="acolac_lg"/>
    <property type="match status" value="1"/>
</dbReference>
<dbReference type="InterPro" id="IPR039368">
    <property type="entry name" value="AHAS_TPP"/>
</dbReference>
<dbReference type="SUPFAM" id="SSF52467">
    <property type="entry name" value="DHS-like NAD/FAD-binding domain"/>
    <property type="match status" value="1"/>
</dbReference>
<dbReference type="CDD" id="cd07035">
    <property type="entry name" value="TPP_PYR_POX_like"/>
    <property type="match status" value="1"/>
</dbReference>
<sequence length="558" mass="60753">MKLSGAKILLKSLKKMGVNVLFGYPGGQVLPIYDALYDEEGLEHILTAHEQGATHAADGYARATGKVGVVLVTSGPGATNTVTGIATAFRDSVPLVVITGQVPKSLIGKAAFQEVDILGITTPITKERFIVNDVKELPSIVEKAFYIASEGRKGPVVIDIPKDIQVSEMEVDSIIYGERKNQGKNSFVDDKCMENINKAVELINNCERPLIYAGGGIISGDASKELLEFSEKIKSPVTCSLMALGGFPGEHENFTGMIGMHGTRCSNFAATKSDLLIAIGARFSDRVTSKTEGFAPGAKIIHIDIDQMEIGKNVRVDVPLKGDVKEILTLLNKRVQEKSSNNWNSRIQECKENYPLKYEKANALCGQFVIEKLYEITKGDCIITTEVGQNQIWAAQYFKYSTPRTLITSGGLGTMGFGLGAAIGASFGGTGKKVINVAGDGSFKMNSTELVTLAKYKVPMVQLVLNNSCLGMVRQWQEMFYNGHYSHTLFDEDIDFAKLGQVYKIKGITITKEEEVEDALRYALGLNEPVIIDCKISRGEKVFPMVAPGANIDDMIFE</sequence>
<dbReference type="GO" id="GO:0009097">
    <property type="term" value="P:isoleucine biosynthetic process"/>
    <property type="evidence" value="ECO:0007669"/>
    <property type="project" value="UniProtKB-UniPathway"/>
</dbReference>
<evidence type="ECO:0000313" key="16">
    <source>
        <dbReference type="EMBL" id="KOA21475.1"/>
    </source>
</evidence>
<comment type="caution">
    <text evidence="16">The sequence shown here is derived from an EMBL/GenBank/DDBJ whole genome shotgun (WGS) entry which is preliminary data.</text>
</comment>
<comment type="pathway">
    <text evidence="1 12">Amino-acid biosynthesis; L-isoleucine biosynthesis; L-isoleucine from 2-oxobutanoate: step 1/4.</text>
</comment>
<evidence type="ECO:0000256" key="3">
    <source>
        <dbReference type="ARBA" id="ARBA00007812"/>
    </source>
</evidence>
<evidence type="ECO:0000259" key="13">
    <source>
        <dbReference type="Pfam" id="PF00205"/>
    </source>
</evidence>
<dbReference type="InterPro" id="IPR029061">
    <property type="entry name" value="THDP-binding"/>
</dbReference>
<dbReference type="AlphaFoldDB" id="A0A0L6ZES2"/>
<dbReference type="Pfam" id="PF02776">
    <property type="entry name" value="TPP_enzyme_N"/>
    <property type="match status" value="1"/>
</dbReference>
<keyword evidence="8 12" id="KW-0460">Magnesium</keyword>
<dbReference type="EMBL" id="LHUR01000005">
    <property type="protein sequence ID" value="KOA21475.1"/>
    <property type="molecule type" value="Genomic_DNA"/>
</dbReference>
<dbReference type="GO" id="GO:0000287">
    <property type="term" value="F:magnesium ion binding"/>
    <property type="evidence" value="ECO:0007669"/>
    <property type="project" value="UniProtKB-UniRule"/>
</dbReference>
<gene>
    <name evidence="16" type="primary">ilvB_1</name>
    <name evidence="16" type="ORF">CLHOM_01460</name>
</gene>
<dbReference type="InterPro" id="IPR011766">
    <property type="entry name" value="TPP_enzyme_TPP-bd"/>
</dbReference>
<evidence type="ECO:0000256" key="10">
    <source>
        <dbReference type="ARBA" id="ARBA00023304"/>
    </source>
</evidence>
<dbReference type="InterPro" id="IPR012846">
    <property type="entry name" value="Acetolactate_synth_lsu"/>
</dbReference>
<keyword evidence="5 12" id="KW-0028">Amino-acid biosynthesis</keyword>
<evidence type="ECO:0000256" key="7">
    <source>
        <dbReference type="ARBA" id="ARBA00022723"/>
    </source>
</evidence>
<dbReference type="UniPathway" id="UPA00049">
    <property type="reaction ID" value="UER00059"/>
</dbReference>
<dbReference type="InterPro" id="IPR012000">
    <property type="entry name" value="Thiamin_PyroP_enz_cen_dom"/>
</dbReference>
<dbReference type="CDD" id="cd02015">
    <property type="entry name" value="TPP_AHAS"/>
    <property type="match status" value="1"/>
</dbReference>